<evidence type="ECO:0000313" key="2">
    <source>
        <dbReference type="Proteomes" id="UP000244342"/>
    </source>
</evidence>
<gene>
    <name evidence="1" type="ORF">AhSzw1_31</name>
</gene>
<reference evidence="2" key="1">
    <citation type="submission" date="2017-12" db="EMBL/GenBank/DDBJ databases">
        <title>Genomic characterization of T5-related Aeromonas hydrophila phages AhSzq-1 and AhSzw-1 and proposal to be two new species.</title>
        <authorList>
            <person name="Yuan S."/>
            <person name="Chen L."/>
            <person name="Ma Y."/>
        </authorList>
    </citation>
    <scope>NUCLEOTIDE SEQUENCE [LARGE SCALE GENOMIC DNA]</scope>
</reference>
<accession>A0A2R4AM01</accession>
<dbReference type="Proteomes" id="UP000244342">
    <property type="component" value="Segment"/>
</dbReference>
<evidence type="ECO:0000313" key="1">
    <source>
        <dbReference type="EMBL" id="AVR76067.1"/>
    </source>
</evidence>
<protein>
    <submittedName>
        <fullName evidence="1">FAA hydrolase family protein</fullName>
    </submittedName>
</protein>
<organism evidence="1 2">
    <name type="scientific">Aeromonas phage AhSzw-1</name>
    <dbReference type="NCBI Taxonomy" id="2138299"/>
    <lineage>
        <taxon>Viruses</taxon>
        <taxon>Duplodnaviria</taxon>
        <taxon>Heunggongvirae</taxon>
        <taxon>Uroviricota</taxon>
        <taxon>Caudoviricetes</taxon>
        <taxon>Demerecviridae</taxon>
        <taxon>Shenzhenvirus</taxon>
        <taxon>Shenzhenvirus AhSzw1</taxon>
    </lineage>
</organism>
<proteinExistence type="predicted"/>
<dbReference type="EMBL" id="MG676225">
    <property type="protein sequence ID" value="AVR76067.1"/>
    <property type="molecule type" value="Genomic_DNA"/>
</dbReference>
<keyword evidence="1" id="KW-0378">Hydrolase</keyword>
<sequence length="310" mass="34431">MMVKLRFKHEYIGLKVFETLVNRSADYANHFMVDAPGIYAKEHRGNKGRGMVYCTLTDMMTARAVPLNVLRVSRSDKMCITLVYFTETFEDLESAAPVQTRVIENMVQFVEAMKDKRRIMSVEIAGPDTAFIIEETYCVGKDTAVGKDTLGYSKYSGDPAYARKTLDETVNIAYAKEKEMSEQTFVQAATQNIANTSKTVVNDAIDVATGMAAVEVIKQIAFSIMPVKVGFVGRLMGANSWVKDNPFVTLGIVTVVHTILKSSNGRLTVNDSVMEVADNALRYATFKAVEAFPIQRVIQDLSDKLVKISK</sequence>
<dbReference type="GO" id="GO:0016787">
    <property type="term" value="F:hydrolase activity"/>
    <property type="evidence" value="ECO:0007669"/>
    <property type="project" value="UniProtKB-KW"/>
</dbReference>
<name>A0A2R4AM01_9CAUD</name>
<keyword evidence="2" id="KW-1185">Reference proteome</keyword>